<sequence>MSFTRRQGLRRPRQTSRLEDRHIVRTAHVQTTALLCVIRSQLAPSLGSPVYSRITRRSLVQGHLGSWCPLRVLPLTATHRRLRLKWCPAQGNWTVKEWNRFVFSDSAVIIIVFVCGNPVVNASILSLLYRDTPLPQMV</sequence>
<dbReference type="Proteomes" id="UP000887159">
    <property type="component" value="Unassembled WGS sequence"/>
</dbReference>
<organism evidence="2 3">
    <name type="scientific">Trichonephila clavipes</name>
    <name type="common">Golden silk orbweaver</name>
    <name type="synonym">Nephila clavipes</name>
    <dbReference type="NCBI Taxonomy" id="2585209"/>
    <lineage>
        <taxon>Eukaryota</taxon>
        <taxon>Metazoa</taxon>
        <taxon>Ecdysozoa</taxon>
        <taxon>Arthropoda</taxon>
        <taxon>Chelicerata</taxon>
        <taxon>Arachnida</taxon>
        <taxon>Araneae</taxon>
        <taxon>Araneomorphae</taxon>
        <taxon>Entelegynae</taxon>
        <taxon>Araneoidea</taxon>
        <taxon>Nephilidae</taxon>
        <taxon>Trichonephila</taxon>
    </lineage>
</organism>
<keyword evidence="1" id="KW-0472">Membrane</keyword>
<name>A0A8X6RZJ6_TRICX</name>
<accession>A0A8X6RZJ6</accession>
<proteinExistence type="predicted"/>
<comment type="caution">
    <text evidence="2">The sequence shown here is derived from an EMBL/GenBank/DDBJ whole genome shotgun (WGS) entry which is preliminary data.</text>
</comment>
<evidence type="ECO:0000313" key="3">
    <source>
        <dbReference type="Proteomes" id="UP000887159"/>
    </source>
</evidence>
<keyword evidence="3" id="KW-1185">Reference proteome</keyword>
<evidence type="ECO:0000256" key="1">
    <source>
        <dbReference type="SAM" id="Phobius"/>
    </source>
</evidence>
<keyword evidence="1" id="KW-0812">Transmembrane</keyword>
<keyword evidence="1" id="KW-1133">Transmembrane helix</keyword>
<protein>
    <submittedName>
        <fullName evidence="2">Transposable element Tcb2 transposase</fullName>
    </submittedName>
</protein>
<dbReference type="EMBL" id="BMAU01021239">
    <property type="protein sequence ID" value="GFY03626.1"/>
    <property type="molecule type" value="Genomic_DNA"/>
</dbReference>
<dbReference type="AlphaFoldDB" id="A0A8X6RZJ6"/>
<reference evidence="2" key="1">
    <citation type="submission" date="2020-08" db="EMBL/GenBank/DDBJ databases">
        <title>Multicomponent nature underlies the extraordinary mechanical properties of spider dragline silk.</title>
        <authorList>
            <person name="Kono N."/>
            <person name="Nakamura H."/>
            <person name="Mori M."/>
            <person name="Yoshida Y."/>
            <person name="Ohtoshi R."/>
            <person name="Malay A.D."/>
            <person name="Moran D.A.P."/>
            <person name="Tomita M."/>
            <person name="Numata K."/>
            <person name="Arakawa K."/>
        </authorList>
    </citation>
    <scope>NUCLEOTIDE SEQUENCE</scope>
</reference>
<gene>
    <name evidence="2" type="primary">NCL1_56037</name>
    <name evidence="2" type="ORF">TNCV_3092521</name>
</gene>
<feature type="transmembrane region" description="Helical" evidence="1">
    <location>
        <begin position="106"/>
        <end position="129"/>
    </location>
</feature>
<evidence type="ECO:0000313" key="2">
    <source>
        <dbReference type="EMBL" id="GFY03626.1"/>
    </source>
</evidence>